<feature type="compositionally biased region" description="Polar residues" evidence="2">
    <location>
        <begin position="58"/>
        <end position="69"/>
    </location>
</feature>
<evidence type="ECO:0000313" key="3">
    <source>
        <dbReference type="EMBL" id="VDO06107.1"/>
    </source>
</evidence>
<dbReference type="WBParaSite" id="HNAJ_0000956101-mRNA-1">
    <property type="protein sequence ID" value="HNAJ_0000956101-mRNA-1"/>
    <property type="gene ID" value="HNAJ_0000956101"/>
</dbReference>
<feature type="region of interest" description="Disordered" evidence="2">
    <location>
        <begin position="58"/>
        <end position="211"/>
    </location>
</feature>
<feature type="compositionally biased region" description="Low complexity" evidence="2">
    <location>
        <begin position="241"/>
        <end position="257"/>
    </location>
</feature>
<dbReference type="OrthoDB" id="6267536at2759"/>
<reference evidence="3 4" key="2">
    <citation type="submission" date="2018-11" db="EMBL/GenBank/DDBJ databases">
        <authorList>
            <consortium name="Pathogen Informatics"/>
        </authorList>
    </citation>
    <scope>NUCLEOTIDE SEQUENCE [LARGE SCALE GENOMIC DNA]</scope>
</reference>
<evidence type="ECO:0000256" key="1">
    <source>
        <dbReference type="SAM" id="Coils"/>
    </source>
</evidence>
<sequence length="307" mass="34398">MADTDKNISLKDKYESLKLLCSEQVLANELLKDEMEKLRKKLQEVTRHRAFLLEKLIQSQSKTAQNTVSENKRPAKPSTNQNFQTRNAQHQRNRAPPVKLRAPVQRPKSFSREEMPYEESDSESDNMGEFENGWQDDFNHMPGPSYRRPQCIAQPPPPKNVKRSQPPPLKMSHPQPHSSHTPTFKRPRIIDSEPGPSSRGSYGNNYHQHQNSGIRSEVHYNYSGDNGSDFSEEPPIIYSKSATSVVSSSPANESSVSRRPAPSILRPASASVSGGNVTDRLFNHPRPPSVSGNSSTGPSGYYGSRLH</sequence>
<reference evidence="5" key="1">
    <citation type="submission" date="2017-02" db="UniProtKB">
        <authorList>
            <consortium name="WormBaseParasite"/>
        </authorList>
    </citation>
    <scope>IDENTIFICATION</scope>
</reference>
<dbReference type="AlphaFoldDB" id="A0A0R3TPX9"/>
<gene>
    <name evidence="3" type="ORF">HNAJ_LOCUS9556</name>
</gene>
<evidence type="ECO:0000313" key="5">
    <source>
        <dbReference type="WBParaSite" id="HNAJ_0000956101-mRNA-1"/>
    </source>
</evidence>
<keyword evidence="4" id="KW-1185">Reference proteome</keyword>
<name>A0A0R3TPX9_RODNA</name>
<evidence type="ECO:0000256" key="2">
    <source>
        <dbReference type="SAM" id="MobiDB-lite"/>
    </source>
</evidence>
<feature type="compositionally biased region" description="Polar residues" evidence="2">
    <location>
        <begin position="77"/>
        <end position="90"/>
    </location>
</feature>
<feature type="compositionally biased region" description="Acidic residues" evidence="2">
    <location>
        <begin position="116"/>
        <end position="128"/>
    </location>
</feature>
<proteinExistence type="predicted"/>
<feature type="compositionally biased region" description="Pro residues" evidence="2">
    <location>
        <begin position="154"/>
        <end position="169"/>
    </location>
</feature>
<dbReference type="EMBL" id="UZAE01012653">
    <property type="protein sequence ID" value="VDO06107.1"/>
    <property type="molecule type" value="Genomic_DNA"/>
</dbReference>
<evidence type="ECO:0000313" key="4">
    <source>
        <dbReference type="Proteomes" id="UP000278807"/>
    </source>
</evidence>
<keyword evidence="1" id="KW-0175">Coiled coil</keyword>
<feature type="compositionally biased region" description="Polar residues" evidence="2">
    <location>
        <begin position="198"/>
        <end position="211"/>
    </location>
</feature>
<dbReference type="Proteomes" id="UP000278807">
    <property type="component" value="Unassembled WGS sequence"/>
</dbReference>
<feature type="region of interest" description="Disordered" evidence="2">
    <location>
        <begin position="241"/>
        <end position="307"/>
    </location>
</feature>
<accession>A0A0R3TPX9</accession>
<organism evidence="5">
    <name type="scientific">Rodentolepis nana</name>
    <name type="common">Dwarf tapeworm</name>
    <name type="synonym">Hymenolepis nana</name>
    <dbReference type="NCBI Taxonomy" id="102285"/>
    <lineage>
        <taxon>Eukaryota</taxon>
        <taxon>Metazoa</taxon>
        <taxon>Spiralia</taxon>
        <taxon>Lophotrochozoa</taxon>
        <taxon>Platyhelminthes</taxon>
        <taxon>Cestoda</taxon>
        <taxon>Eucestoda</taxon>
        <taxon>Cyclophyllidea</taxon>
        <taxon>Hymenolepididae</taxon>
        <taxon>Rodentolepis</taxon>
    </lineage>
</organism>
<feature type="coiled-coil region" evidence="1">
    <location>
        <begin position="21"/>
        <end position="55"/>
    </location>
</feature>
<protein>
    <submittedName>
        <fullName evidence="5">CUPID domain-containing protein</fullName>
    </submittedName>
</protein>